<dbReference type="AlphaFoldDB" id="A0A2G8SJU7"/>
<protein>
    <submittedName>
        <fullName evidence="1">Uncharacterized protein</fullName>
    </submittedName>
</protein>
<name>A0A2G8SJU7_9APHY</name>
<organism evidence="1 2">
    <name type="scientific">Ganoderma sinense ZZ0214-1</name>
    <dbReference type="NCBI Taxonomy" id="1077348"/>
    <lineage>
        <taxon>Eukaryota</taxon>
        <taxon>Fungi</taxon>
        <taxon>Dikarya</taxon>
        <taxon>Basidiomycota</taxon>
        <taxon>Agaricomycotina</taxon>
        <taxon>Agaricomycetes</taxon>
        <taxon>Polyporales</taxon>
        <taxon>Polyporaceae</taxon>
        <taxon>Ganoderma</taxon>
    </lineage>
</organism>
<evidence type="ECO:0000313" key="2">
    <source>
        <dbReference type="Proteomes" id="UP000230002"/>
    </source>
</evidence>
<dbReference type="EMBL" id="AYKW01000006">
    <property type="protein sequence ID" value="PIL34051.1"/>
    <property type="molecule type" value="Genomic_DNA"/>
</dbReference>
<dbReference type="Proteomes" id="UP000230002">
    <property type="component" value="Unassembled WGS sequence"/>
</dbReference>
<reference evidence="1 2" key="1">
    <citation type="journal article" date="2015" name="Sci. Rep.">
        <title>Chromosome-level genome map provides insights into diverse defense mechanisms in the medicinal fungus Ganoderma sinense.</title>
        <authorList>
            <person name="Zhu Y."/>
            <person name="Xu J."/>
            <person name="Sun C."/>
            <person name="Zhou S."/>
            <person name="Xu H."/>
            <person name="Nelson D.R."/>
            <person name="Qian J."/>
            <person name="Song J."/>
            <person name="Luo H."/>
            <person name="Xiang L."/>
            <person name="Li Y."/>
            <person name="Xu Z."/>
            <person name="Ji A."/>
            <person name="Wang L."/>
            <person name="Lu S."/>
            <person name="Hayward A."/>
            <person name="Sun W."/>
            <person name="Li X."/>
            <person name="Schwartz D.C."/>
            <person name="Wang Y."/>
            <person name="Chen S."/>
        </authorList>
    </citation>
    <scope>NUCLEOTIDE SEQUENCE [LARGE SCALE GENOMIC DNA]</scope>
    <source>
        <strain evidence="1 2">ZZ0214-1</strain>
    </source>
</reference>
<comment type="caution">
    <text evidence="1">The sequence shown here is derived from an EMBL/GenBank/DDBJ whole genome shotgun (WGS) entry which is preliminary data.</text>
</comment>
<keyword evidence="2" id="KW-1185">Reference proteome</keyword>
<evidence type="ECO:0000313" key="1">
    <source>
        <dbReference type="EMBL" id="PIL34051.1"/>
    </source>
</evidence>
<gene>
    <name evidence="1" type="ORF">GSI_03760</name>
</gene>
<proteinExistence type="predicted"/>
<sequence length="195" mass="22504">MLLEPEHKLAPIPEDDVESLFLVLVYAVTRALACSDRMERIYSRSNSVPDEEIQERKHQLGAFFEQHWGWGTTDLRDLSTSRFDGRFFVELIQSDPYHAVIRKVARWFAVTVPGEPALVSPHVVKGILYQFVRKFIDAEMFDVGLDYSDPDEDEDNLKAAVLPPLGLTGRKLFTHDEVIEVFKNAIARLERREMR</sequence>
<accession>A0A2G8SJU7</accession>